<evidence type="ECO:0000313" key="1">
    <source>
        <dbReference type="EMBL" id="EEG91933.1"/>
    </source>
</evidence>
<dbReference type="EMBL" id="ACFY01000170">
    <property type="protein sequence ID" value="EEG91933.1"/>
    <property type="molecule type" value="Genomic_DNA"/>
</dbReference>
<dbReference type="Proteomes" id="UP000003561">
    <property type="component" value="Unassembled WGS sequence"/>
</dbReference>
<comment type="caution">
    <text evidence="1">The sequence shown here is derived from an EMBL/GenBank/DDBJ whole genome shotgun (WGS) entry which is preliminary data.</text>
</comment>
<proteinExistence type="predicted"/>
<feature type="non-terminal residue" evidence="1">
    <location>
        <position position="61"/>
    </location>
</feature>
<reference evidence="1 2" key="1">
    <citation type="submission" date="2009-02" db="EMBL/GenBank/DDBJ databases">
        <authorList>
            <person name="Fulton L."/>
            <person name="Clifton S."/>
            <person name="Fulton B."/>
            <person name="Xu J."/>
            <person name="Minx P."/>
            <person name="Pepin K.H."/>
            <person name="Johnson M."/>
            <person name="Bhonagiri V."/>
            <person name="Nash W.E."/>
            <person name="Mardis E.R."/>
            <person name="Wilson R.K."/>
        </authorList>
    </citation>
    <scope>NUCLEOTIDE SEQUENCE [LARGE SCALE GENOMIC DNA]</scope>
    <source>
        <strain evidence="1 2">DSM 16841</strain>
    </source>
</reference>
<name>C0G063_9FIRM</name>
<sequence>MRIPEDKTKKKLLKRTVNGRNQVKKSVDVCARNKEILKNVRNDEFIRGFKKNHKNRSTDFF</sequence>
<dbReference type="AlphaFoldDB" id="C0G063"/>
<evidence type="ECO:0000313" key="2">
    <source>
        <dbReference type="Proteomes" id="UP000003561"/>
    </source>
</evidence>
<accession>C0G063</accession>
<gene>
    <name evidence="1" type="ORF">ROSEINA2194_04412</name>
</gene>
<protein>
    <submittedName>
        <fullName evidence="1">Uncharacterized protein</fullName>
    </submittedName>
</protein>
<reference evidence="1 2" key="2">
    <citation type="submission" date="2009-03" db="EMBL/GenBank/DDBJ databases">
        <title>Draft genome sequence of Roseburia inulinivorans (DSM 16841).</title>
        <authorList>
            <person name="Sudarsanam P."/>
            <person name="Ley R."/>
            <person name="Guruge J."/>
            <person name="Turnbaugh P.J."/>
            <person name="Mahowald M."/>
            <person name="Liep D."/>
            <person name="Gordon J."/>
        </authorList>
    </citation>
    <scope>NUCLEOTIDE SEQUENCE [LARGE SCALE GENOMIC DNA]</scope>
    <source>
        <strain evidence="1 2">DSM 16841</strain>
    </source>
</reference>
<organism evidence="1 2">
    <name type="scientific">Roseburia inulinivorans DSM 16841</name>
    <dbReference type="NCBI Taxonomy" id="622312"/>
    <lineage>
        <taxon>Bacteria</taxon>
        <taxon>Bacillati</taxon>
        <taxon>Bacillota</taxon>
        <taxon>Clostridia</taxon>
        <taxon>Lachnospirales</taxon>
        <taxon>Lachnospiraceae</taxon>
        <taxon>Roseburia</taxon>
    </lineage>
</organism>